<dbReference type="RefSeq" id="WP_190556606.1">
    <property type="nucleotide sequence ID" value="NZ_JACJQU010000001.1"/>
</dbReference>
<comment type="caution">
    <text evidence="15">The sequence shown here is derived from an EMBL/GenBank/DDBJ whole genome shotgun (WGS) entry which is preliminary data.</text>
</comment>
<dbReference type="GO" id="GO:0005524">
    <property type="term" value="F:ATP binding"/>
    <property type="evidence" value="ECO:0007669"/>
    <property type="project" value="UniProtKB-KW"/>
</dbReference>
<comment type="subunit">
    <text evidence="2">Heterodimer of SbcC and SbcD.</text>
</comment>
<reference evidence="16" key="1">
    <citation type="journal article" date="2020" name="ISME J.">
        <title>Comparative genomics reveals insights into cyanobacterial evolution and habitat adaptation.</title>
        <authorList>
            <person name="Chen M.Y."/>
            <person name="Teng W.K."/>
            <person name="Zhao L."/>
            <person name="Hu C.X."/>
            <person name="Zhou Y.K."/>
            <person name="Han B.P."/>
            <person name="Song L.R."/>
            <person name="Shu W.S."/>
        </authorList>
    </citation>
    <scope>NUCLEOTIDE SEQUENCE [LARGE SCALE GENOMIC DNA]</scope>
    <source>
        <strain evidence="16">FACHB-251</strain>
    </source>
</reference>
<dbReference type="EMBL" id="JACJQU010000001">
    <property type="protein sequence ID" value="MBD2292311.1"/>
    <property type="molecule type" value="Genomic_DNA"/>
</dbReference>
<accession>A0A926ZZA2</accession>
<evidence type="ECO:0000256" key="12">
    <source>
        <dbReference type="PROSITE-ProRule" id="PRU00471"/>
    </source>
</evidence>
<protein>
    <recommendedName>
        <fullName evidence="3">Nuclease SbcCD subunit C</fullName>
    </recommendedName>
</protein>
<evidence type="ECO:0000259" key="14">
    <source>
        <dbReference type="PROSITE" id="PS51131"/>
    </source>
</evidence>
<dbReference type="PANTHER" id="PTHR32114:SF2">
    <property type="entry name" value="ABC TRANSPORTER ABCH.3"/>
    <property type="match status" value="1"/>
</dbReference>
<dbReference type="Gene3D" id="3.40.50.300">
    <property type="entry name" value="P-loop containing nucleotide triphosphate hydrolases"/>
    <property type="match status" value="2"/>
</dbReference>
<evidence type="ECO:0000256" key="11">
    <source>
        <dbReference type="ARBA" id="ARBA00023204"/>
    </source>
</evidence>
<dbReference type="SUPFAM" id="SSF75712">
    <property type="entry name" value="Rad50 coiled-coil Zn hook"/>
    <property type="match status" value="1"/>
</dbReference>
<dbReference type="GO" id="GO:0016887">
    <property type="term" value="F:ATP hydrolysis activity"/>
    <property type="evidence" value="ECO:0007669"/>
    <property type="project" value="InterPro"/>
</dbReference>
<dbReference type="Pfam" id="PF04423">
    <property type="entry name" value="Rad50_zn_hook"/>
    <property type="match status" value="1"/>
</dbReference>
<evidence type="ECO:0000313" key="16">
    <source>
        <dbReference type="Proteomes" id="UP000662185"/>
    </source>
</evidence>
<evidence type="ECO:0000256" key="7">
    <source>
        <dbReference type="ARBA" id="ARBA00022801"/>
    </source>
</evidence>
<evidence type="ECO:0000313" key="15">
    <source>
        <dbReference type="EMBL" id="MBD2292311.1"/>
    </source>
</evidence>
<gene>
    <name evidence="15" type="ORF">H6G06_02150</name>
</gene>
<dbReference type="Pfam" id="PF13558">
    <property type="entry name" value="SbcC_Walker_B"/>
    <property type="match status" value="1"/>
</dbReference>
<dbReference type="InterPro" id="IPR027417">
    <property type="entry name" value="P-loop_NTPase"/>
</dbReference>
<keyword evidence="8 12" id="KW-0862">Zinc</keyword>
<evidence type="ECO:0000256" key="9">
    <source>
        <dbReference type="ARBA" id="ARBA00022840"/>
    </source>
</evidence>
<sequence>MIPVQLILKNFLSYRDATLDFGGLHTACICGSNGAGKSSLLEAITWAIWGESRATVEDDVIYSGAKEVRVDFTFYNNQQKYRVIRTRLRGATSVLEFQIETPAGFRPLTGKGVRATQDVILQHIKLDYETFINSAYLRQGRADEFMLKRPTERKEILAELLKLNQYDQLEERAKDNSKQYKGRAEELERSLDNIKSQLQQRETTKAERAGLEVQLNQLQQQQAFDNIQLQSLQVAQHQRQNLAEKLSFVRHQYQNLSQDGDRLHQDQLVVKSQLADLESILNQSAQIQAGYAQYQSLQSQEEAFAAKFEQHTRAISLRQQQQQQLAKQIQSLERQLQQAEAQLEALEQQERELQQTLTKAAEVDPALSQLAAAREHLNYLDQLQMQVNPLLQQRANLQSQLDRTHASLVARLEQLQATENQLQSQNRRQPQLQQAVMDVGIQIEQLEKKRVYLQRVQEKGHERRHFIERLQAHQRDYEKLLGELEQKIQMLQNPNALCPLCERPLDEHHWSRVIQKTQLEYEDTQGQFWVVREQMAVSDREIQVLRQEYREISQQLAAYDALREQRGQLAAQLQATADIQEQLQQIAAEKQNLECSLQGNYAPDQQAELQELDQNLQQLNYNERDHALARSEVERWRWAEIKQAQIKDAKKKQFQLAARKPELEASIHEFKATIQSEQTDSDIARQINALEQEIKEIAYSSEQHNNLRQGVREFQSWQMRYQQLLSAQQQYPQIAKRLEDLTASKNSRLVEQQKLASQIDIIEEQLKATANPIEQINALEQQIAIRRRELDEKIAYLGRLEQRVHQLEMLQNQYEQEQEQLKYCKQQQRVYQELTQAFGKNGIQALMIENVLPQLEAETNQLLSRLSANQLHVQFVTQKAGRSGKSTRKNAKLIDTLDILIADARGTRAYETYSGGEAFRINFAIRLALAKLLAQRAGAALQLLIIDEGFGTQDTEGCDRLIAAINAIAADFACILTVTHIPHLKEAFQARIEVNKTQQGSHLSLSI</sequence>
<keyword evidence="10 13" id="KW-0175">Coiled coil</keyword>
<dbReference type="Pfam" id="PF13476">
    <property type="entry name" value="AAA_23"/>
    <property type="match status" value="1"/>
</dbReference>
<dbReference type="InterPro" id="IPR004592">
    <property type="entry name" value="SbcC_gammaproteobac_type"/>
</dbReference>
<organism evidence="15 16">
    <name type="scientific">Anabaena sphaerica FACHB-251</name>
    <dbReference type="NCBI Taxonomy" id="2692883"/>
    <lineage>
        <taxon>Bacteria</taxon>
        <taxon>Bacillati</taxon>
        <taxon>Cyanobacteriota</taxon>
        <taxon>Cyanophyceae</taxon>
        <taxon>Nostocales</taxon>
        <taxon>Nostocaceae</taxon>
        <taxon>Anabaena</taxon>
    </lineage>
</organism>
<feature type="domain" description="Zinc-hook" evidence="14">
    <location>
        <begin position="446"/>
        <end position="557"/>
    </location>
</feature>
<evidence type="ECO:0000256" key="6">
    <source>
        <dbReference type="ARBA" id="ARBA00022763"/>
    </source>
</evidence>
<keyword evidence="5" id="KW-0547">Nucleotide-binding</keyword>
<dbReference type="InterPro" id="IPR013134">
    <property type="entry name" value="Zn_hook_RAD50"/>
</dbReference>
<dbReference type="SUPFAM" id="SSF52540">
    <property type="entry name" value="P-loop containing nucleoside triphosphate hydrolases"/>
    <property type="match status" value="2"/>
</dbReference>
<name>A0A926ZZA2_9NOST</name>
<dbReference type="GO" id="GO:0006302">
    <property type="term" value="P:double-strand break repair"/>
    <property type="evidence" value="ECO:0007669"/>
    <property type="project" value="InterPro"/>
</dbReference>
<keyword evidence="7" id="KW-0378">Hydrolase</keyword>
<feature type="binding site" evidence="12">
    <location>
        <position position="498"/>
    </location>
    <ligand>
        <name>Zn(2+)</name>
        <dbReference type="ChEBI" id="CHEBI:29105"/>
    </ligand>
</feature>
<evidence type="ECO:0000256" key="3">
    <source>
        <dbReference type="ARBA" id="ARBA00013368"/>
    </source>
</evidence>
<dbReference type="Proteomes" id="UP000662185">
    <property type="component" value="Unassembled WGS sequence"/>
</dbReference>
<keyword evidence="4 12" id="KW-0479">Metal-binding</keyword>
<keyword evidence="11" id="KW-0234">DNA repair</keyword>
<comment type="similarity">
    <text evidence="1">Belongs to the SMC family. SbcC subfamily.</text>
</comment>
<dbReference type="GO" id="GO:0046872">
    <property type="term" value="F:metal ion binding"/>
    <property type="evidence" value="ECO:0007669"/>
    <property type="project" value="UniProtKB-UniRule"/>
</dbReference>
<dbReference type="PROSITE" id="PS51131">
    <property type="entry name" value="ZN_HOOK"/>
    <property type="match status" value="1"/>
</dbReference>
<feature type="coiled-coil region" evidence="13">
    <location>
        <begin position="797"/>
        <end position="827"/>
    </location>
</feature>
<evidence type="ECO:0000256" key="2">
    <source>
        <dbReference type="ARBA" id="ARBA00011322"/>
    </source>
</evidence>
<evidence type="ECO:0000256" key="5">
    <source>
        <dbReference type="ARBA" id="ARBA00022741"/>
    </source>
</evidence>
<dbReference type="InterPro" id="IPR038729">
    <property type="entry name" value="Rad50/SbcC_AAA"/>
</dbReference>
<keyword evidence="6" id="KW-0227">DNA damage</keyword>
<evidence type="ECO:0000256" key="1">
    <source>
        <dbReference type="ARBA" id="ARBA00006930"/>
    </source>
</evidence>
<feature type="coiled-coil region" evidence="13">
    <location>
        <begin position="535"/>
        <end position="622"/>
    </location>
</feature>
<feature type="binding site" evidence="12">
    <location>
        <position position="501"/>
    </location>
    <ligand>
        <name>Zn(2+)</name>
        <dbReference type="ChEBI" id="CHEBI:29105"/>
    </ligand>
</feature>
<dbReference type="Gene3D" id="1.10.287.510">
    <property type="entry name" value="Helix hairpin bin"/>
    <property type="match status" value="1"/>
</dbReference>
<keyword evidence="9" id="KW-0067">ATP-binding</keyword>
<evidence type="ECO:0000256" key="10">
    <source>
        <dbReference type="ARBA" id="ARBA00023054"/>
    </source>
</evidence>
<keyword evidence="16" id="KW-1185">Reference proteome</keyword>
<feature type="coiled-coil region" evidence="13">
    <location>
        <begin position="315"/>
        <end position="435"/>
    </location>
</feature>
<evidence type="ECO:0000256" key="13">
    <source>
        <dbReference type="SAM" id="Coils"/>
    </source>
</evidence>
<evidence type="ECO:0000256" key="4">
    <source>
        <dbReference type="ARBA" id="ARBA00022723"/>
    </source>
</evidence>
<dbReference type="PANTHER" id="PTHR32114">
    <property type="entry name" value="ABC TRANSPORTER ABCH.3"/>
    <property type="match status" value="1"/>
</dbReference>
<feature type="coiled-coil region" evidence="13">
    <location>
        <begin position="170"/>
        <end position="259"/>
    </location>
</feature>
<dbReference type="AlphaFoldDB" id="A0A926ZZA2"/>
<dbReference type="NCBIfam" id="TIGR00618">
    <property type="entry name" value="sbcc"/>
    <property type="match status" value="1"/>
</dbReference>
<evidence type="ECO:0000256" key="8">
    <source>
        <dbReference type="ARBA" id="ARBA00022833"/>
    </source>
</evidence>
<proteinExistence type="inferred from homology"/>